<proteinExistence type="predicted"/>
<evidence type="ECO:0000313" key="3">
    <source>
        <dbReference type="Proteomes" id="UP000317894"/>
    </source>
</evidence>
<dbReference type="AlphaFoldDB" id="A0A552U8X0"/>
<protein>
    <submittedName>
        <fullName evidence="2">Uncharacterized protein</fullName>
    </submittedName>
</protein>
<dbReference type="RefSeq" id="WP_144237869.1">
    <property type="nucleotide sequence ID" value="NZ_VJWA01000002.1"/>
</dbReference>
<sequence length="121" mass="12185">MNIDTVARGLGWFSFVLGAGELLAGPKLAHGLGIDGAQGLVRPYGVREIVAGAMIVTSSDPLPGIIARVAGDALDVVTLAPGLLPGAPKTGAAWTAAIAVAPVIVLDVICLVALLKRRRAA</sequence>
<evidence type="ECO:0000313" key="2">
    <source>
        <dbReference type="EMBL" id="TRW14663.1"/>
    </source>
</evidence>
<reference evidence="2 3" key="1">
    <citation type="submission" date="2019-07" db="EMBL/GenBank/DDBJ databases">
        <title>Novel species isolated from glacier.</title>
        <authorList>
            <person name="Liu Q."/>
            <person name="Xin Y.-H."/>
        </authorList>
    </citation>
    <scope>NUCLEOTIDE SEQUENCE [LARGE SCALE GENOMIC DNA]</scope>
    <source>
        <strain evidence="2 3">LB1R16</strain>
    </source>
</reference>
<keyword evidence="1" id="KW-0812">Transmembrane</keyword>
<feature type="transmembrane region" description="Helical" evidence="1">
    <location>
        <begin position="92"/>
        <end position="115"/>
    </location>
</feature>
<accession>A0A552U8X0</accession>
<dbReference type="OrthoDB" id="6166765at2"/>
<dbReference type="EMBL" id="VJWA01000002">
    <property type="protein sequence ID" value="TRW14663.1"/>
    <property type="molecule type" value="Genomic_DNA"/>
</dbReference>
<organism evidence="2 3">
    <name type="scientific">Glacieibacterium frigidum</name>
    <dbReference type="NCBI Taxonomy" id="2593303"/>
    <lineage>
        <taxon>Bacteria</taxon>
        <taxon>Pseudomonadati</taxon>
        <taxon>Pseudomonadota</taxon>
        <taxon>Alphaproteobacteria</taxon>
        <taxon>Sphingomonadales</taxon>
        <taxon>Sphingosinicellaceae</taxon>
        <taxon>Glacieibacterium</taxon>
    </lineage>
</organism>
<gene>
    <name evidence="2" type="ORF">FMM06_13315</name>
</gene>
<name>A0A552U8X0_9SPHN</name>
<comment type="caution">
    <text evidence="2">The sequence shown here is derived from an EMBL/GenBank/DDBJ whole genome shotgun (WGS) entry which is preliminary data.</text>
</comment>
<keyword evidence="1" id="KW-1133">Transmembrane helix</keyword>
<keyword evidence="1" id="KW-0472">Membrane</keyword>
<evidence type="ECO:0000256" key="1">
    <source>
        <dbReference type="SAM" id="Phobius"/>
    </source>
</evidence>
<keyword evidence="3" id="KW-1185">Reference proteome</keyword>
<dbReference type="Proteomes" id="UP000317894">
    <property type="component" value="Unassembled WGS sequence"/>
</dbReference>